<organism evidence="5 6">
    <name type="scientific">Arsukibacterium tuosuense</name>
    <dbReference type="NCBI Taxonomy" id="1323745"/>
    <lineage>
        <taxon>Bacteria</taxon>
        <taxon>Pseudomonadati</taxon>
        <taxon>Pseudomonadota</taxon>
        <taxon>Gammaproteobacteria</taxon>
        <taxon>Chromatiales</taxon>
        <taxon>Chromatiaceae</taxon>
        <taxon>Arsukibacterium</taxon>
    </lineage>
</organism>
<keyword evidence="3 5" id="KW-0808">Transferase</keyword>
<dbReference type="InterPro" id="IPR002941">
    <property type="entry name" value="DNA_methylase_N4/N6"/>
</dbReference>
<dbReference type="GO" id="GO:0003677">
    <property type="term" value="F:DNA binding"/>
    <property type="evidence" value="ECO:0007669"/>
    <property type="project" value="InterPro"/>
</dbReference>
<proteinExistence type="inferred from homology"/>
<dbReference type="EMBL" id="OBEB01000008">
    <property type="protein sequence ID" value="SNY58453.1"/>
    <property type="molecule type" value="Genomic_DNA"/>
</dbReference>
<dbReference type="Pfam" id="PF01555">
    <property type="entry name" value="N6_N4_Mtase"/>
    <property type="match status" value="1"/>
</dbReference>
<dbReference type="GO" id="GO:0032259">
    <property type="term" value="P:methylation"/>
    <property type="evidence" value="ECO:0007669"/>
    <property type="project" value="UniProtKB-KW"/>
</dbReference>
<comment type="similarity">
    <text evidence="1">Belongs to the N(4)/N(6)-methyltransferase family.</text>
</comment>
<dbReference type="OrthoDB" id="9816043at2"/>
<dbReference type="AlphaFoldDB" id="A0A285JEF1"/>
<dbReference type="RefSeq" id="WP_097112593.1">
    <property type="nucleotide sequence ID" value="NZ_OBEB01000008.1"/>
</dbReference>
<dbReference type="Proteomes" id="UP000219353">
    <property type="component" value="Unassembled WGS sequence"/>
</dbReference>
<dbReference type="SUPFAM" id="SSF53335">
    <property type="entry name" value="S-adenosyl-L-methionine-dependent methyltransferases"/>
    <property type="match status" value="1"/>
</dbReference>
<dbReference type="Gene3D" id="3.40.50.150">
    <property type="entry name" value="Vaccinia Virus protein VP39"/>
    <property type="match status" value="1"/>
</dbReference>
<evidence type="ECO:0000259" key="4">
    <source>
        <dbReference type="Pfam" id="PF01555"/>
    </source>
</evidence>
<gene>
    <name evidence="5" type="ORF">SAMN06297280_3407</name>
</gene>
<keyword evidence="6" id="KW-1185">Reference proteome</keyword>
<name>A0A285JEF1_9GAMM</name>
<evidence type="ECO:0000256" key="2">
    <source>
        <dbReference type="ARBA" id="ARBA00022603"/>
    </source>
</evidence>
<dbReference type="PROSITE" id="PS00092">
    <property type="entry name" value="N6_MTASE"/>
    <property type="match status" value="1"/>
</dbReference>
<sequence>MSKYNELVKKLKEIFQIDKPELDFGIYRILNMRAKEINDYLDNKLKAKIQAALADAGNANKTNIEQQLQAAIKAATDAGFEPEQSPKVQELKKQLAATASGVSEHENAVYSHLLTFFSRYYDNGDFISQRRYKGDTYAIPYAGEEVMLHWANKDQYYIKSGENFANYSFKLTDGRKVSFKLLTADTAKDNRKDNEADRRFVLIEPHVRTKIDEDGEEYEQPYNPVEVVKNRIIQDGQEIEREELIIHFEYKTVNKGTKQDGLVQDAISKILAAPQVQHHWADLANRAPTETKPNRTELERHLTTYTQRNSADYFIHKDLGGFLTNELDFYIKNEVMNLDNLQNAQVFASVEKQLRMIQCLRNVAQELVIFLSQLENVQKNIWLKRKFVVSCDYCVTLDLLPEELFDEICANKKQWDQWRSQRVVEQTQLANIGFLKQNLALMIDTTLYSREFKEKLLRSIDNLDELINGVLIGSENYQAAKLMTAKYKGKADLVYLDPPYNTDATPILYKNGYKESSWASLMGDRILASKYLLTDDGVISYAIDDTEASLLKELEKQVNPEREVFQCIVEHYPGSGTGRSNVSRTHEYCIFSVPNGADILRGDAVEDGIRTRGFRRAGTGDNNFRIGNPGRPESFFAVLVNKNTFKVEGVEPPPPPIEKGNYPLEDTVEGFKRVYPLGKNGEERVWSLSYEGAKRAVVDGRLISSKDFVINRLYHDKARRLLLPSIWQGTQYNATTGGTNLLTNLFGDSGRFSYPKSLGTMSRVLDSVFHSKETSLTFDLFGGSGTTAHAVINRNRAFDENHKYVLVEMGQHADSVIKERICKAAFSDQWVDGRPINNSNGISHCLKVIKLESYEDALNNINDNQNHKLEDLFGNNAVENEYFVKYSFSEQINKSKINTEHFSKPFDCMLDIAVDSAGSREPKCVDLVETFNYLIGLHVKSIESNLDRGYVRIEGTLPTGELTLVFWRDCDKIGYEELAKYANRFDLYAKEQTFDVIYINGDHNLPTAFTLDTEQGEVTRSLKLRQIEPEFLSLMFAEEA</sequence>
<dbReference type="GO" id="GO:0008170">
    <property type="term" value="F:N-methyltransferase activity"/>
    <property type="evidence" value="ECO:0007669"/>
    <property type="project" value="InterPro"/>
</dbReference>
<dbReference type="InterPro" id="IPR029063">
    <property type="entry name" value="SAM-dependent_MTases_sf"/>
</dbReference>
<evidence type="ECO:0000313" key="5">
    <source>
        <dbReference type="EMBL" id="SNY58453.1"/>
    </source>
</evidence>
<dbReference type="InterPro" id="IPR002052">
    <property type="entry name" value="DNA_methylase_N6_adenine_CS"/>
</dbReference>
<protein>
    <submittedName>
        <fullName evidence="5">Adenine-specific DNA-methyltransferase</fullName>
    </submittedName>
</protein>
<reference evidence="6" key="1">
    <citation type="submission" date="2017-09" db="EMBL/GenBank/DDBJ databases">
        <authorList>
            <person name="Varghese N."/>
            <person name="Submissions S."/>
        </authorList>
    </citation>
    <scope>NUCLEOTIDE SEQUENCE [LARGE SCALE GENOMIC DNA]</scope>
    <source>
        <strain evidence="6">CGMCC 1.12461</strain>
    </source>
</reference>
<evidence type="ECO:0000256" key="1">
    <source>
        <dbReference type="ARBA" id="ARBA00006594"/>
    </source>
</evidence>
<evidence type="ECO:0000256" key="3">
    <source>
        <dbReference type="ARBA" id="ARBA00022679"/>
    </source>
</evidence>
<accession>A0A285JEF1</accession>
<keyword evidence="2 5" id="KW-0489">Methyltransferase</keyword>
<evidence type="ECO:0000313" key="6">
    <source>
        <dbReference type="Proteomes" id="UP000219353"/>
    </source>
</evidence>
<feature type="domain" description="DNA methylase N-4/N-6" evidence="4">
    <location>
        <begin position="492"/>
        <end position="811"/>
    </location>
</feature>